<organism evidence="1">
    <name type="scientific">marine sediment metagenome</name>
    <dbReference type="NCBI Taxonomy" id="412755"/>
    <lineage>
        <taxon>unclassified sequences</taxon>
        <taxon>metagenomes</taxon>
        <taxon>ecological metagenomes</taxon>
    </lineage>
</organism>
<dbReference type="GO" id="GO:0016491">
    <property type="term" value="F:oxidoreductase activity"/>
    <property type="evidence" value="ECO:0007669"/>
    <property type="project" value="InterPro"/>
</dbReference>
<dbReference type="Gene3D" id="3.40.109.10">
    <property type="entry name" value="NADH Oxidase"/>
    <property type="match status" value="1"/>
</dbReference>
<protein>
    <recommendedName>
        <fullName evidence="2">Nitroreductase domain-containing protein</fullName>
    </recommendedName>
</protein>
<feature type="non-terminal residue" evidence="1">
    <location>
        <position position="1"/>
    </location>
</feature>
<accession>X0XIR3</accession>
<proteinExistence type="predicted"/>
<dbReference type="SUPFAM" id="SSF55469">
    <property type="entry name" value="FMN-dependent nitroreductase-like"/>
    <property type="match status" value="1"/>
</dbReference>
<gene>
    <name evidence="1" type="ORF">S01H1_68840</name>
</gene>
<name>X0XIR3_9ZZZZ</name>
<comment type="caution">
    <text evidence="1">The sequence shown here is derived from an EMBL/GenBank/DDBJ whole genome shotgun (WGS) entry which is preliminary data.</text>
</comment>
<dbReference type="InterPro" id="IPR000415">
    <property type="entry name" value="Nitroreductase-like"/>
</dbReference>
<dbReference type="EMBL" id="BARS01045666">
    <property type="protein sequence ID" value="GAG35272.1"/>
    <property type="molecule type" value="Genomic_DNA"/>
</dbReference>
<evidence type="ECO:0000313" key="1">
    <source>
        <dbReference type="EMBL" id="GAG35272.1"/>
    </source>
</evidence>
<reference evidence="1" key="1">
    <citation type="journal article" date="2014" name="Front. Microbiol.">
        <title>High frequency of phylogenetically diverse reductive dehalogenase-homologous genes in deep subseafloor sedimentary metagenomes.</title>
        <authorList>
            <person name="Kawai M."/>
            <person name="Futagami T."/>
            <person name="Toyoda A."/>
            <person name="Takaki Y."/>
            <person name="Nishi S."/>
            <person name="Hori S."/>
            <person name="Arai W."/>
            <person name="Tsubouchi T."/>
            <person name="Morono Y."/>
            <person name="Uchiyama I."/>
            <person name="Ito T."/>
            <person name="Fujiyama A."/>
            <person name="Inagaki F."/>
            <person name="Takami H."/>
        </authorList>
    </citation>
    <scope>NUCLEOTIDE SEQUENCE</scope>
    <source>
        <strain evidence="1">Expedition CK06-06</strain>
    </source>
</reference>
<dbReference type="AlphaFoldDB" id="X0XIR3"/>
<sequence>TCWIADFDEEEVKKVLQIPSAIRVVAMTPLGYPDGEKGVVANRKPLQEIVHYNQW</sequence>
<evidence type="ECO:0008006" key="2">
    <source>
        <dbReference type="Google" id="ProtNLM"/>
    </source>
</evidence>